<sequence length="199" mass="23437">MPYITFFDTETTGLPKRRNSNALETHDNWPDIVSVAWAVYEPNGTLVKKNYSLIKPDGWTIPEDSIKIHGITEEKAYAEGRPLRDVLFELKTDLEKSDRVVAHNIEFDKNVLFHAYKWRLNQNPWHVWPEWEICTMIKGEPEAKIPSKFPTTNRPYKSPTLTELYKATFNKEPTGQHNSMKDVEIMCEIYWARWRTDHL</sequence>
<protein>
    <recommendedName>
        <fullName evidence="4">Exonuclease domain-containing protein</fullName>
    </recommendedName>
</protein>
<dbReference type="CDD" id="cd06127">
    <property type="entry name" value="DEDDh"/>
    <property type="match status" value="1"/>
</dbReference>
<dbReference type="Pfam" id="PF00929">
    <property type="entry name" value="RNase_T"/>
    <property type="match status" value="1"/>
</dbReference>
<dbReference type="PANTHER" id="PTHR30231:SF4">
    <property type="entry name" value="PROTEIN NEN2"/>
    <property type="match status" value="1"/>
</dbReference>
<evidence type="ECO:0000259" key="4">
    <source>
        <dbReference type="SMART" id="SM00479"/>
    </source>
</evidence>
<dbReference type="InterPro" id="IPR012337">
    <property type="entry name" value="RNaseH-like_sf"/>
</dbReference>
<organism evidence="5">
    <name type="scientific">viral metagenome</name>
    <dbReference type="NCBI Taxonomy" id="1070528"/>
    <lineage>
        <taxon>unclassified sequences</taxon>
        <taxon>metagenomes</taxon>
        <taxon>organismal metagenomes</taxon>
    </lineage>
</organism>
<name>A0A6C0DJC2_9ZZZZ</name>
<evidence type="ECO:0000256" key="1">
    <source>
        <dbReference type="ARBA" id="ARBA00022722"/>
    </source>
</evidence>
<keyword evidence="2" id="KW-0378">Hydrolase</keyword>
<dbReference type="Gene3D" id="3.30.420.10">
    <property type="entry name" value="Ribonuclease H-like superfamily/Ribonuclease H"/>
    <property type="match status" value="1"/>
</dbReference>
<evidence type="ECO:0000256" key="3">
    <source>
        <dbReference type="ARBA" id="ARBA00022839"/>
    </source>
</evidence>
<feature type="domain" description="Exonuclease" evidence="4">
    <location>
        <begin position="3"/>
        <end position="199"/>
    </location>
</feature>
<dbReference type="PANTHER" id="PTHR30231">
    <property type="entry name" value="DNA POLYMERASE III SUBUNIT EPSILON"/>
    <property type="match status" value="1"/>
</dbReference>
<dbReference type="SMART" id="SM00479">
    <property type="entry name" value="EXOIII"/>
    <property type="match status" value="1"/>
</dbReference>
<accession>A0A6C0DJC2</accession>
<reference evidence="5" key="1">
    <citation type="journal article" date="2020" name="Nature">
        <title>Giant virus diversity and host interactions through global metagenomics.</title>
        <authorList>
            <person name="Schulz F."/>
            <person name="Roux S."/>
            <person name="Paez-Espino D."/>
            <person name="Jungbluth S."/>
            <person name="Walsh D.A."/>
            <person name="Denef V.J."/>
            <person name="McMahon K.D."/>
            <person name="Konstantinidis K.T."/>
            <person name="Eloe-Fadrosh E.A."/>
            <person name="Kyrpides N.C."/>
            <person name="Woyke T."/>
        </authorList>
    </citation>
    <scope>NUCLEOTIDE SEQUENCE</scope>
    <source>
        <strain evidence="5">GVMAG-M-3300023174-189</strain>
    </source>
</reference>
<dbReference type="InterPro" id="IPR013520">
    <property type="entry name" value="Ribonucl_H"/>
</dbReference>
<dbReference type="SUPFAM" id="SSF53098">
    <property type="entry name" value="Ribonuclease H-like"/>
    <property type="match status" value="1"/>
</dbReference>
<proteinExistence type="predicted"/>
<dbReference type="GO" id="GO:0003676">
    <property type="term" value="F:nucleic acid binding"/>
    <property type="evidence" value="ECO:0007669"/>
    <property type="project" value="InterPro"/>
</dbReference>
<dbReference type="EMBL" id="MN739626">
    <property type="protein sequence ID" value="QHT16617.1"/>
    <property type="molecule type" value="Genomic_DNA"/>
</dbReference>
<evidence type="ECO:0000313" key="5">
    <source>
        <dbReference type="EMBL" id="QHT16617.1"/>
    </source>
</evidence>
<dbReference type="InterPro" id="IPR036397">
    <property type="entry name" value="RNaseH_sf"/>
</dbReference>
<keyword evidence="3" id="KW-0269">Exonuclease</keyword>
<dbReference type="AlphaFoldDB" id="A0A6C0DJC2"/>
<keyword evidence="1" id="KW-0540">Nuclease</keyword>
<evidence type="ECO:0000256" key="2">
    <source>
        <dbReference type="ARBA" id="ARBA00022801"/>
    </source>
</evidence>
<dbReference type="GO" id="GO:0008408">
    <property type="term" value="F:3'-5' exonuclease activity"/>
    <property type="evidence" value="ECO:0007669"/>
    <property type="project" value="TreeGrafter"/>
</dbReference>